<gene>
    <name evidence="2" type="ORF">PG994_008975</name>
</gene>
<organism evidence="2 3">
    <name type="scientific">Apiospora phragmitis</name>
    <dbReference type="NCBI Taxonomy" id="2905665"/>
    <lineage>
        <taxon>Eukaryota</taxon>
        <taxon>Fungi</taxon>
        <taxon>Dikarya</taxon>
        <taxon>Ascomycota</taxon>
        <taxon>Pezizomycotina</taxon>
        <taxon>Sordariomycetes</taxon>
        <taxon>Xylariomycetidae</taxon>
        <taxon>Amphisphaeriales</taxon>
        <taxon>Apiosporaceae</taxon>
        <taxon>Apiospora</taxon>
    </lineage>
</organism>
<evidence type="ECO:0000256" key="1">
    <source>
        <dbReference type="SAM" id="MobiDB-lite"/>
    </source>
</evidence>
<evidence type="ECO:0000313" key="2">
    <source>
        <dbReference type="EMBL" id="KAK8058527.1"/>
    </source>
</evidence>
<sequence length="288" mass="31936">MITAPSPCCMNHARRSWLDISSKIWRGRVDLAVGCMCGLSALLVKPAASHVHDMASTVHHQVAHQPYRNIGHSRRPQICPSDPQSVQLLLLSHAKCGSAGYAMYQVPHVNRGPGASKQILRIAGRWSLVGRDDWVAVPVVSKRLQCIFIVHEGIQPHRFPDSNMPICQSSDHLKALLNRPDRCDLFPLAMPRLALAERCDDLIWLPPVKEDPLKSVEKDYTNGAVMRTAASIRRSTRGGCVVAVADEKSDSQLLRRQSTPVRAHTHMTRRTPTSRLGIRVPSQRGDLG</sequence>
<feature type="region of interest" description="Disordered" evidence="1">
    <location>
        <begin position="264"/>
        <end position="288"/>
    </location>
</feature>
<comment type="caution">
    <text evidence="2">The sequence shown here is derived from an EMBL/GenBank/DDBJ whole genome shotgun (WGS) entry which is preliminary data.</text>
</comment>
<name>A0ABR1UHZ1_9PEZI</name>
<accession>A0ABR1UHZ1</accession>
<protein>
    <submittedName>
        <fullName evidence="2">Uncharacterized protein</fullName>
    </submittedName>
</protein>
<evidence type="ECO:0000313" key="3">
    <source>
        <dbReference type="Proteomes" id="UP001480595"/>
    </source>
</evidence>
<dbReference type="EMBL" id="JAQQWL010000009">
    <property type="protein sequence ID" value="KAK8058527.1"/>
    <property type="molecule type" value="Genomic_DNA"/>
</dbReference>
<proteinExistence type="predicted"/>
<reference evidence="2 3" key="1">
    <citation type="submission" date="2023-01" db="EMBL/GenBank/DDBJ databases">
        <title>Analysis of 21 Apiospora genomes using comparative genomics revels a genus with tremendous synthesis potential of carbohydrate active enzymes and secondary metabolites.</title>
        <authorList>
            <person name="Sorensen T."/>
        </authorList>
    </citation>
    <scope>NUCLEOTIDE SEQUENCE [LARGE SCALE GENOMIC DNA]</scope>
    <source>
        <strain evidence="2 3">CBS 135458</strain>
    </source>
</reference>
<keyword evidence="3" id="KW-1185">Reference proteome</keyword>
<dbReference type="Proteomes" id="UP001480595">
    <property type="component" value="Unassembled WGS sequence"/>
</dbReference>
<dbReference type="GeneID" id="92093447"/>
<dbReference type="RefSeq" id="XP_066713973.1">
    <property type="nucleotide sequence ID" value="XM_066860384.1"/>
</dbReference>